<evidence type="ECO:0000313" key="7">
    <source>
        <dbReference type="EMBL" id="RHY20485.1"/>
    </source>
</evidence>
<proteinExistence type="inferred from homology"/>
<keyword evidence="4" id="KW-0808">Transferase</keyword>
<evidence type="ECO:0000256" key="2">
    <source>
        <dbReference type="ARBA" id="ARBA00007274"/>
    </source>
</evidence>
<dbReference type="EMBL" id="QUSY01002625">
    <property type="protein sequence ID" value="RHY20485.1"/>
    <property type="molecule type" value="Genomic_DNA"/>
</dbReference>
<evidence type="ECO:0000256" key="3">
    <source>
        <dbReference type="ARBA" id="ARBA00012387"/>
    </source>
</evidence>
<feature type="non-terminal residue" evidence="7">
    <location>
        <position position="488"/>
    </location>
</feature>
<dbReference type="AlphaFoldDB" id="A0A3R6VPR9"/>
<dbReference type="EC" id="2.7.7.13" evidence="3"/>
<dbReference type="InterPro" id="IPR029044">
    <property type="entry name" value="Nucleotide-diphossugar_trans"/>
</dbReference>
<sequence>MQGVNAPSDFTDRLDLLVAQGRHVDAFIEAAQKGMASHVKASFESGTIPINGTHSELEWTALHAAAANCHVEIVEWLLANGADACSVTKYGVSALMFAVEEGHVDVVAYLLRKGANAVSATTPEDDSTALHIAAGRGHASVAAILVEEGADKAACTTDGDTPYRIAWRNRHLDVVDPLSGLSLEAILIETLSCDPLMQAARIHNTLTSIATLTLSLRHWARRSMGFTWCLPPPDPDVRRRQLVTLFISNGTLFSFLVSGFRLKNSVELIVTTAMKGLILVGGFGTRLRPLTLSYPTPLVDFCNKPLVRHQIEALASVGVDEVILAINYQPTAMLAALATMSREIGIRIACSHETEPLGTAGPLALARAHLERHPDDPFFVINSDIMADMTVLPEALAFHQSHGGEGTILIKKVEEPSEYGVVITDPEGSGRVDRFIEKPREYVGNHVNAGIYILNRDVLDRIDVSTQVSLRSAHILLAAAADVHGTRD</sequence>
<dbReference type="VEuPathDB" id="FungiDB:H310_03719"/>
<dbReference type="GO" id="GO:0004475">
    <property type="term" value="F:mannose-1-phosphate guanylyltransferase (GTP) activity"/>
    <property type="evidence" value="ECO:0007669"/>
    <property type="project" value="UniProtKB-EC"/>
</dbReference>
<dbReference type="PROSITE" id="PS50088">
    <property type="entry name" value="ANK_REPEAT"/>
    <property type="match status" value="3"/>
</dbReference>
<name>A0A3R6VPR9_9STRA</name>
<dbReference type="FunFam" id="3.90.550.10:FF:000013">
    <property type="entry name" value="mannose-1-phosphate guanyltransferase beta"/>
    <property type="match status" value="1"/>
</dbReference>
<dbReference type="Gene3D" id="3.90.550.10">
    <property type="entry name" value="Spore Coat Polysaccharide Biosynthesis Protein SpsA, Chain A"/>
    <property type="match status" value="1"/>
</dbReference>
<accession>A0A3R6VPR9</accession>
<feature type="repeat" description="ANK" evidence="5">
    <location>
        <begin position="90"/>
        <end position="122"/>
    </location>
</feature>
<dbReference type="Proteomes" id="UP000285060">
    <property type="component" value="Unassembled WGS sequence"/>
</dbReference>
<dbReference type="InterPro" id="IPR050486">
    <property type="entry name" value="Mannose-1P_guanyltransferase"/>
</dbReference>
<dbReference type="InterPro" id="IPR005835">
    <property type="entry name" value="NTP_transferase_dom"/>
</dbReference>
<evidence type="ECO:0000313" key="8">
    <source>
        <dbReference type="Proteomes" id="UP000285060"/>
    </source>
</evidence>
<dbReference type="PROSITE" id="PS50297">
    <property type="entry name" value="ANK_REP_REGION"/>
    <property type="match status" value="3"/>
</dbReference>
<dbReference type="Pfam" id="PF00483">
    <property type="entry name" value="NTP_transferase"/>
    <property type="match status" value="1"/>
</dbReference>
<dbReference type="SUPFAM" id="SSF48403">
    <property type="entry name" value="Ankyrin repeat"/>
    <property type="match status" value="1"/>
</dbReference>
<dbReference type="SUPFAM" id="SSF53448">
    <property type="entry name" value="Nucleotide-diphospho-sugar transferases"/>
    <property type="match status" value="1"/>
</dbReference>
<feature type="repeat" description="ANK" evidence="5">
    <location>
        <begin position="125"/>
        <end position="157"/>
    </location>
</feature>
<comment type="pathway">
    <text evidence="1">Nucleotide-sugar biosynthesis; GDP-alpha-D-mannose biosynthesis; GDP-alpha-D-mannose from alpha-D-mannose 1-phosphate (GTP route): step 1/1.</text>
</comment>
<dbReference type="PANTHER" id="PTHR22572">
    <property type="entry name" value="SUGAR-1-PHOSPHATE GUANYL TRANSFERASE"/>
    <property type="match status" value="1"/>
</dbReference>
<comment type="caution">
    <text evidence="7">The sequence shown here is derived from an EMBL/GenBank/DDBJ whole genome shotgun (WGS) entry which is preliminary data.</text>
</comment>
<keyword evidence="5" id="KW-0040">ANK repeat</keyword>
<gene>
    <name evidence="7" type="ORF">DYB32_010020</name>
</gene>
<dbReference type="Gene3D" id="1.25.40.20">
    <property type="entry name" value="Ankyrin repeat-containing domain"/>
    <property type="match status" value="1"/>
</dbReference>
<dbReference type="VEuPathDB" id="FungiDB:H310_03718"/>
<dbReference type="InterPro" id="IPR002110">
    <property type="entry name" value="Ankyrin_rpt"/>
</dbReference>
<dbReference type="InterPro" id="IPR036770">
    <property type="entry name" value="Ankyrin_rpt-contain_sf"/>
</dbReference>
<organism evidence="7 8">
    <name type="scientific">Aphanomyces invadans</name>
    <dbReference type="NCBI Taxonomy" id="157072"/>
    <lineage>
        <taxon>Eukaryota</taxon>
        <taxon>Sar</taxon>
        <taxon>Stramenopiles</taxon>
        <taxon>Oomycota</taxon>
        <taxon>Saprolegniomycetes</taxon>
        <taxon>Saprolegniales</taxon>
        <taxon>Verrucalvaceae</taxon>
        <taxon>Aphanomyces</taxon>
    </lineage>
</organism>
<feature type="repeat" description="ANK" evidence="5">
    <location>
        <begin position="57"/>
        <end position="89"/>
    </location>
</feature>
<reference evidence="7 8" key="1">
    <citation type="submission" date="2018-08" db="EMBL/GenBank/DDBJ databases">
        <title>Aphanomyces genome sequencing and annotation.</title>
        <authorList>
            <person name="Minardi D."/>
            <person name="Oidtmann B."/>
            <person name="Van Der Giezen M."/>
            <person name="Studholme D.J."/>
        </authorList>
    </citation>
    <scope>NUCLEOTIDE SEQUENCE [LARGE SCALE GENOMIC DNA]</scope>
    <source>
        <strain evidence="7 8">NJM0002</strain>
    </source>
</reference>
<comment type="similarity">
    <text evidence="2">Belongs to the transferase hexapeptide repeat family.</text>
</comment>
<evidence type="ECO:0000256" key="4">
    <source>
        <dbReference type="ARBA" id="ARBA00022679"/>
    </source>
</evidence>
<evidence type="ECO:0000256" key="5">
    <source>
        <dbReference type="PROSITE-ProRule" id="PRU00023"/>
    </source>
</evidence>
<dbReference type="Pfam" id="PF12796">
    <property type="entry name" value="Ank_2"/>
    <property type="match status" value="2"/>
</dbReference>
<dbReference type="SMART" id="SM00248">
    <property type="entry name" value="ANK"/>
    <property type="match status" value="4"/>
</dbReference>
<keyword evidence="8" id="KW-1185">Reference proteome</keyword>
<evidence type="ECO:0000256" key="1">
    <source>
        <dbReference type="ARBA" id="ARBA00004823"/>
    </source>
</evidence>
<evidence type="ECO:0000259" key="6">
    <source>
        <dbReference type="Pfam" id="PF00483"/>
    </source>
</evidence>
<protein>
    <recommendedName>
        <fullName evidence="3">mannose-1-phosphate guanylyltransferase</fullName>
        <ecNumber evidence="3">2.7.7.13</ecNumber>
    </recommendedName>
</protein>
<feature type="domain" description="Nucleotidyl transferase" evidence="6">
    <location>
        <begin position="275"/>
        <end position="462"/>
    </location>
</feature>